<feature type="compositionally biased region" description="Polar residues" evidence="1">
    <location>
        <begin position="666"/>
        <end position="683"/>
    </location>
</feature>
<evidence type="ECO:0000313" key="3">
    <source>
        <dbReference type="EMBL" id="CAH0387970.1"/>
    </source>
</evidence>
<evidence type="ECO:0000313" key="4">
    <source>
        <dbReference type="Proteomes" id="UP001152759"/>
    </source>
</evidence>
<dbReference type="EMBL" id="OU963865">
    <property type="protein sequence ID" value="CAH0387970.1"/>
    <property type="molecule type" value="Genomic_DNA"/>
</dbReference>
<organism evidence="3 4">
    <name type="scientific">Bemisia tabaci</name>
    <name type="common">Sweetpotato whitefly</name>
    <name type="synonym">Aleurodes tabaci</name>
    <dbReference type="NCBI Taxonomy" id="7038"/>
    <lineage>
        <taxon>Eukaryota</taxon>
        <taxon>Metazoa</taxon>
        <taxon>Ecdysozoa</taxon>
        <taxon>Arthropoda</taxon>
        <taxon>Hexapoda</taxon>
        <taxon>Insecta</taxon>
        <taxon>Pterygota</taxon>
        <taxon>Neoptera</taxon>
        <taxon>Paraneoptera</taxon>
        <taxon>Hemiptera</taxon>
        <taxon>Sternorrhyncha</taxon>
        <taxon>Aleyrodoidea</taxon>
        <taxon>Aleyrodidae</taxon>
        <taxon>Aleyrodinae</taxon>
        <taxon>Bemisia</taxon>
    </lineage>
</organism>
<reference evidence="3" key="1">
    <citation type="submission" date="2021-12" db="EMBL/GenBank/DDBJ databases">
        <authorList>
            <person name="King R."/>
        </authorList>
    </citation>
    <scope>NUCLEOTIDE SEQUENCE</scope>
</reference>
<dbReference type="AlphaFoldDB" id="A0A9P0F3Z7"/>
<evidence type="ECO:0000256" key="1">
    <source>
        <dbReference type="SAM" id="MobiDB-lite"/>
    </source>
</evidence>
<proteinExistence type="predicted"/>
<evidence type="ECO:0000256" key="2">
    <source>
        <dbReference type="SAM" id="SignalP"/>
    </source>
</evidence>
<feature type="region of interest" description="Disordered" evidence="1">
    <location>
        <begin position="265"/>
        <end position="377"/>
    </location>
</feature>
<feature type="compositionally biased region" description="Basic residues" evidence="1">
    <location>
        <begin position="304"/>
        <end position="318"/>
    </location>
</feature>
<keyword evidence="2" id="KW-0732">Signal</keyword>
<accession>A0A9P0F3Z7</accession>
<feature type="signal peptide" evidence="2">
    <location>
        <begin position="1"/>
        <end position="21"/>
    </location>
</feature>
<feature type="compositionally biased region" description="Polar residues" evidence="1">
    <location>
        <begin position="268"/>
        <end position="303"/>
    </location>
</feature>
<keyword evidence="4" id="KW-1185">Reference proteome</keyword>
<sequence>MTLRRFLIFLSFGTSLVGTESRTNLNGLRQSEDKKFDELLRNVFPQNEHHEREEKHLEANLLSQLAELSSTSDGVNGQHLTNKSSDVSNIFDAILGKSGDEGKSLELFQKMKDDDFRNLDKNIKKEVLPLSTLQRNEVLADLYSLLAPYIGGKSGAGDQEKVYKNEAAENEVKHTSQVDVKVLKSRTDANKQTGTKFFDSRPNMTDLLNNIRNITKSKQDQTSVRTVAARFLQDPFNIFREQDLYYGPTATYGCKETYSHSAAKENTLGANQRTSELTAKQTSRFDDSNLQAHNSQDESSFTKTGRKMNRSVKIRKRNNSMADNSSKTVSKVPLSSPKSSNKNSEFLGVGERSGGKTYQESNSKQETHDASGEEYSEVKKMDFKTGEITALTARIVADIVKEIDKRYRHECESEPGKGATLTKKMEDHTGFLNPDLCSNSSKRNQSNLKFSNQIDKGKKEEYNTLKSLNFPVVTTKSITKPAGIPLYKIPNTEIYIYDLYSANKSAHAQMKITDQSDLASILDQLVATDSPDGNYKNRLGESVLAIDPNESFLHQSIFDKNLLPDFFDSLIQSKSEAAKERGASKFTDIDSPITHTSDSSQVIPEIEIHIRTVPLGSKNASNVDLSHKKPILGRRDPFSDILLFNGRSQKNSKPTSKTPYQRKVIGQSQHPPKKNTVLNQQPKLDSDDPQASKKVRSFFGLKAR</sequence>
<protein>
    <submittedName>
        <fullName evidence="3">Uncharacterized protein</fullName>
    </submittedName>
</protein>
<feature type="compositionally biased region" description="Polar residues" evidence="1">
    <location>
        <begin position="646"/>
        <end position="659"/>
    </location>
</feature>
<feature type="compositionally biased region" description="Low complexity" evidence="1">
    <location>
        <begin position="325"/>
        <end position="344"/>
    </location>
</feature>
<feature type="compositionally biased region" description="Basic and acidic residues" evidence="1">
    <location>
        <begin position="363"/>
        <end position="377"/>
    </location>
</feature>
<name>A0A9P0F3Z7_BEMTA</name>
<feature type="region of interest" description="Disordered" evidence="1">
    <location>
        <begin position="644"/>
        <end position="704"/>
    </location>
</feature>
<gene>
    <name evidence="3" type="ORF">BEMITA_LOCUS6923</name>
</gene>
<dbReference type="Proteomes" id="UP001152759">
    <property type="component" value="Chromosome 4"/>
</dbReference>
<feature type="chain" id="PRO_5040474677" evidence="2">
    <location>
        <begin position="22"/>
        <end position="704"/>
    </location>
</feature>